<dbReference type="Gene3D" id="3.90.1150.10">
    <property type="entry name" value="Aspartate Aminotransferase, domain 1"/>
    <property type="match status" value="1"/>
</dbReference>
<comment type="caution">
    <text evidence="7">The sequence shown here is derived from an EMBL/GenBank/DDBJ whole genome shotgun (WGS) entry which is preliminary data.</text>
</comment>
<evidence type="ECO:0000256" key="5">
    <source>
        <dbReference type="ARBA" id="ARBA00037974"/>
    </source>
</evidence>
<dbReference type="InterPro" id="IPR027619">
    <property type="entry name" value="C-S_lyase_PatB-like"/>
</dbReference>
<evidence type="ECO:0000259" key="6">
    <source>
        <dbReference type="Pfam" id="PF00155"/>
    </source>
</evidence>
<dbReference type="InterPro" id="IPR051798">
    <property type="entry name" value="Class-II_PLP-Dep_Aminotrans"/>
</dbReference>
<name>A0A372LDK1_9BACI</name>
<dbReference type="InterPro" id="IPR004839">
    <property type="entry name" value="Aminotransferase_I/II_large"/>
</dbReference>
<dbReference type="Gene3D" id="3.40.640.10">
    <property type="entry name" value="Type I PLP-dependent aspartate aminotransferase-like (Major domain)"/>
    <property type="match status" value="1"/>
</dbReference>
<accession>A0A372LDK1</accession>
<dbReference type="CDD" id="cd00609">
    <property type="entry name" value="AAT_like"/>
    <property type="match status" value="1"/>
</dbReference>
<dbReference type="Pfam" id="PF00155">
    <property type="entry name" value="Aminotran_1_2"/>
    <property type="match status" value="1"/>
</dbReference>
<feature type="domain" description="Aminotransferase class I/classII large" evidence="6">
    <location>
        <begin position="45"/>
        <end position="372"/>
    </location>
</feature>
<dbReference type="InterPro" id="IPR015424">
    <property type="entry name" value="PyrdxlP-dep_Trfase"/>
</dbReference>
<dbReference type="SUPFAM" id="SSF53383">
    <property type="entry name" value="PLP-dependent transferases"/>
    <property type="match status" value="1"/>
</dbReference>
<protein>
    <recommendedName>
        <fullName evidence="2">cysteine-S-conjugate beta-lyase</fullName>
        <ecNumber evidence="2">4.4.1.13</ecNumber>
    </recommendedName>
</protein>
<dbReference type="Proteomes" id="UP000262939">
    <property type="component" value="Unassembled WGS sequence"/>
</dbReference>
<reference evidence="7 8" key="1">
    <citation type="submission" date="2018-08" db="EMBL/GenBank/DDBJ databases">
        <title>Bacillus chawlae sp. nov., Bacillus glennii sp. nov., and Bacillus saganii sp. nov. Isolated from the Vehicle Assembly Building at Kennedy Space Center where the Viking Spacecraft were Assembled.</title>
        <authorList>
            <person name="Seuylemezian A."/>
            <person name="Vaishampayan P."/>
        </authorList>
    </citation>
    <scope>NUCLEOTIDE SEQUENCE [LARGE SCALE GENOMIC DNA]</scope>
    <source>
        <strain evidence="7 8">V44-8</strain>
    </source>
</reference>
<evidence type="ECO:0000256" key="1">
    <source>
        <dbReference type="ARBA" id="ARBA00001933"/>
    </source>
</evidence>
<dbReference type="EC" id="4.4.1.13" evidence="2"/>
<dbReference type="GO" id="GO:0030170">
    <property type="term" value="F:pyridoxal phosphate binding"/>
    <property type="evidence" value="ECO:0007669"/>
    <property type="project" value="InterPro"/>
</dbReference>
<comment type="similarity">
    <text evidence="5">Belongs to the class-II pyridoxal-phosphate-dependent aminotransferase family. MalY/PatB cystathionine beta-lyase subfamily.</text>
</comment>
<gene>
    <name evidence="7" type="ORF">D0466_09745</name>
</gene>
<evidence type="ECO:0000256" key="3">
    <source>
        <dbReference type="ARBA" id="ARBA00022898"/>
    </source>
</evidence>
<keyword evidence="4 7" id="KW-0456">Lyase</keyword>
<dbReference type="RefSeq" id="WP_117322385.1">
    <property type="nucleotide sequence ID" value="NZ_QVTD01000005.1"/>
</dbReference>
<dbReference type="InterPro" id="IPR015421">
    <property type="entry name" value="PyrdxlP-dep_Trfase_major"/>
</dbReference>
<evidence type="ECO:0000313" key="8">
    <source>
        <dbReference type="Proteomes" id="UP000262939"/>
    </source>
</evidence>
<evidence type="ECO:0000313" key="7">
    <source>
        <dbReference type="EMBL" id="RFU63746.1"/>
    </source>
</evidence>
<evidence type="ECO:0000256" key="4">
    <source>
        <dbReference type="ARBA" id="ARBA00023239"/>
    </source>
</evidence>
<comment type="cofactor">
    <cofactor evidence="1">
        <name>pyridoxal 5'-phosphate</name>
        <dbReference type="ChEBI" id="CHEBI:597326"/>
    </cofactor>
</comment>
<dbReference type="EMBL" id="QVTD01000005">
    <property type="protein sequence ID" value="RFU63746.1"/>
    <property type="molecule type" value="Genomic_DNA"/>
</dbReference>
<proteinExistence type="inferred from homology"/>
<dbReference type="AlphaFoldDB" id="A0A372LDK1"/>
<keyword evidence="8" id="KW-1185">Reference proteome</keyword>
<sequence>MVSNLFETLIERKNTGAVKWDYTGEIFGEKDLLPMWVADMDFPSPEPVQKALTERIQHPVFGYTGPPAGIYDSFTGWMKKWHGWDVMKQWILFSPGVVSSLATAIQAFTDPGDKVLLQSPVYTPFFDMITKNGREVVNCPLTLSENRFTIDFTDFEDKLKSGVKLLLLCNPHNPGGRIWTIAELTQIGELCHKYGVIIVSDEIHADLYMPPFKHVPIASIDERFAKLTVTLSAPSKTFNIAGLQSSVIITENEEFRKKLKAVQERNAFHGLNLLALTAMDAAYREGEEWLTQLLAYIKNNIEITLDFIKRELPDISCMYPEASYLIWLDCRKLGMSDDELRKALIQKGKLALEPGPKYGPGGEGHVRMNIGCPLPVLMDGLQRLKKAFS</sequence>
<dbReference type="PANTHER" id="PTHR43525">
    <property type="entry name" value="PROTEIN MALY"/>
    <property type="match status" value="1"/>
</dbReference>
<dbReference type="PANTHER" id="PTHR43525:SF1">
    <property type="entry name" value="PROTEIN MALY"/>
    <property type="match status" value="1"/>
</dbReference>
<organism evidence="7 8">
    <name type="scientific">Peribacillus glennii</name>
    <dbReference type="NCBI Taxonomy" id="2303991"/>
    <lineage>
        <taxon>Bacteria</taxon>
        <taxon>Bacillati</taxon>
        <taxon>Bacillota</taxon>
        <taxon>Bacilli</taxon>
        <taxon>Bacillales</taxon>
        <taxon>Bacillaceae</taxon>
        <taxon>Peribacillus</taxon>
    </lineage>
</organism>
<dbReference type="NCBIfam" id="TIGR04350">
    <property type="entry name" value="C_S_lyase_PatB"/>
    <property type="match status" value="1"/>
</dbReference>
<dbReference type="OrthoDB" id="9802872at2"/>
<evidence type="ECO:0000256" key="2">
    <source>
        <dbReference type="ARBA" id="ARBA00012224"/>
    </source>
</evidence>
<dbReference type="GO" id="GO:0047804">
    <property type="term" value="F:cysteine-S-conjugate beta-lyase activity"/>
    <property type="evidence" value="ECO:0007669"/>
    <property type="project" value="UniProtKB-EC"/>
</dbReference>
<keyword evidence="3" id="KW-0663">Pyridoxal phosphate</keyword>
<dbReference type="InterPro" id="IPR015422">
    <property type="entry name" value="PyrdxlP-dep_Trfase_small"/>
</dbReference>